<keyword evidence="1" id="KW-0732">Signal</keyword>
<evidence type="ECO:0000256" key="1">
    <source>
        <dbReference type="SAM" id="SignalP"/>
    </source>
</evidence>
<feature type="signal peptide" evidence="1">
    <location>
        <begin position="1"/>
        <end position="19"/>
    </location>
</feature>
<reference evidence="2" key="1">
    <citation type="submission" date="2021-01" db="EMBL/GenBank/DDBJ databases">
        <authorList>
            <person name="Corre E."/>
            <person name="Pelletier E."/>
            <person name="Niang G."/>
            <person name="Scheremetjew M."/>
            <person name="Finn R."/>
            <person name="Kale V."/>
            <person name="Holt S."/>
            <person name="Cochrane G."/>
            <person name="Meng A."/>
            <person name="Brown T."/>
            <person name="Cohen L."/>
        </authorList>
    </citation>
    <scope>NUCLEOTIDE SEQUENCE</scope>
</reference>
<proteinExistence type="predicted"/>
<feature type="chain" id="PRO_5031562178" evidence="1">
    <location>
        <begin position="20"/>
        <end position="686"/>
    </location>
</feature>
<organism evidence="2">
    <name type="scientific">Noctiluca scintillans</name>
    <name type="common">Sea sparkle</name>
    <name type="synonym">Red tide dinoflagellate</name>
    <dbReference type="NCBI Taxonomy" id="2966"/>
    <lineage>
        <taxon>Eukaryota</taxon>
        <taxon>Sar</taxon>
        <taxon>Alveolata</taxon>
        <taxon>Dinophyceae</taxon>
        <taxon>Noctilucales</taxon>
        <taxon>Noctilucaceae</taxon>
        <taxon>Noctiluca</taxon>
    </lineage>
</organism>
<name>A0A7S1AXC8_NOCSC</name>
<sequence>MARVVQLLLFFTNVALTLGGATNSSADPLGKAEEMLCEMMQQIKIDGVKDANAFALFEMKAKLFIRITEENLTKVTQTAARLHNESAIMVTEVQTQQQHVTECTNTLTKTQSMETELELDWKRHHEQYGKQQKALDTSVTELANSLSILKGGGFLQKSGPKKHIRGSDHDPQSVAGSLRKQLEKMGTMSPDEQSLLQQLDEAIMIYTARKPSLSFLQVSKSNIEIPAAVLAMCEDAMHTAEKNSEHLRTEEKVAEKSELKMKHSYEEQIKSMQTCQTESKSAITETNIKIIHARSEEEFELELKSSMEKKLAQMHVSLTSRTAAYREIVRSRSDEIMAAQEALQILSGPIMQYFRGNQSIGAYSSSSSSSSSSYSSTSSSSSASSALSLLQVRRRFRRAARAVKRHAPKVSMQLLSLGSKQGVEPVDPFASVKVMITTMIKKLQGEISAGAKKARWCDVEKTQTTDSLETKTSDLERSESKISNMNLTLQELNKSTATEKAALISLHQEFSDTQMERIADKAKARHDLFDLRNGVRLVGYVIDAMTTASANFGKSSKKGFFAGIISLLDIALKDFKKQLKDRAAEEELAEQNFQSYSIEAQSELVRLDKKTQRDTLNMHKTQRELMRFAVSRKTDMEEFSALKEYMTKLDASCAAKVDSYAERKAARDAEVQALKDALLHLKGEMA</sequence>
<accession>A0A7S1AXC8</accession>
<evidence type="ECO:0000313" key="2">
    <source>
        <dbReference type="EMBL" id="CAD8868202.1"/>
    </source>
</evidence>
<dbReference type="EMBL" id="HBFQ01060112">
    <property type="protein sequence ID" value="CAD8868202.1"/>
    <property type="molecule type" value="Transcribed_RNA"/>
</dbReference>
<dbReference type="AlphaFoldDB" id="A0A7S1AXC8"/>
<gene>
    <name evidence="2" type="ORF">NSCI0253_LOCUS42558</name>
</gene>
<protein>
    <submittedName>
        <fullName evidence="2">Uncharacterized protein</fullName>
    </submittedName>
</protein>